<organism evidence="1 2">
    <name type="scientific">Bifidobacterium callitrichidarum</name>
    <dbReference type="NCBI Taxonomy" id="2052941"/>
    <lineage>
        <taxon>Bacteria</taxon>
        <taxon>Bacillati</taxon>
        <taxon>Actinomycetota</taxon>
        <taxon>Actinomycetes</taxon>
        <taxon>Bifidobacteriales</taxon>
        <taxon>Bifidobacteriaceae</taxon>
        <taxon>Bifidobacterium</taxon>
    </lineage>
</organism>
<dbReference type="EMBL" id="QFFM01000033">
    <property type="protein sequence ID" value="PWG62652.1"/>
    <property type="molecule type" value="Genomic_DNA"/>
</dbReference>
<dbReference type="RefSeq" id="WP_109058018.1">
    <property type="nucleotide sequence ID" value="NZ_QFFM01000033.1"/>
</dbReference>
<dbReference type="Proteomes" id="UP000245876">
    <property type="component" value="Unassembled WGS sequence"/>
</dbReference>
<comment type="caution">
    <text evidence="1">The sequence shown here is derived from an EMBL/GenBank/DDBJ whole genome shotgun (WGS) entry which is preliminary data.</text>
</comment>
<name>A0A2U2N0Q5_9BIFI</name>
<accession>A0A2U2N0Q5</accession>
<evidence type="ECO:0000313" key="2">
    <source>
        <dbReference type="Proteomes" id="UP000245876"/>
    </source>
</evidence>
<proteinExistence type="predicted"/>
<keyword evidence="2" id="KW-1185">Reference proteome</keyword>
<protein>
    <submittedName>
        <fullName evidence="1">Uncharacterized protein</fullName>
    </submittedName>
</protein>
<gene>
    <name evidence="1" type="ORF">DF196_11885</name>
</gene>
<evidence type="ECO:0000313" key="1">
    <source>
        <dbReference type="EMBL" id="PWG62652.1"/>
    </source>
</evidence>
<sequence length="88" mass="9751">MPTTTLADTAAAYIKEHRIERQSQAIANDERVTLTIIQNRWADANSKPLAGIDSAPETVMKAIETSASGHRLFSRIRDGKVVVYGLRR</sequence>
<dbReference type="AlphaFoldDB" id="A0A2U2N0Q5"/>
<reference evidence="1 2" key="1">
    <citation type="journal article" date="2018" name="Int. J. Syst. Evol. Microbiol.">
        <title>Bifidobacterium callitrichidarum sp. nov. from the faeces of the emperor tamarin (Saguinus imperator).</title>
        <authorList>
            <person name="Modesto M."/>
            <person name="Michelini S."/>
            <person name="Sansosti M.C."/>
            <person name="De Filippo C."/>
            <person name="Cavalieri D."/>
            <person name="Qvirist L."/>
            <person name="Andlid T."/>
            <person name="Spiezio C."/>
            <person name="Sandri C."/>
            <person name="Pascarelli S."/>
            <person name="Sgorbati B."/>
            <person name="Mattarelli P."/>
        </authorList>
    </citation>
    <scope>NUCLEOTIDE SEQUENCE [LARGE SCALE GENOMIC DNA]</scope>
    <source>
        <strain evidence="1 2">TRI 5</strain>
    </source>
</reference>